<dbReference type="HOGENOM" id="CLU_028880_0_1_11"/>
<keyword evidence="6 11" id="KW-0812">Transmembrane</keyword>
<comment type="function">
    <text evidence="9">Part of the ABC transporter complex LsrABCD involved in autoinducer 2 (AI-2) import. Probably responsible for the translocation of the substrate across the membrane.</text>
</comment>
<evidence type="ECO:0000313" key="13">
    <source>
        <dbReference type="Proteomes" id="UP000006637"/>
    </source>
</evidence>
<feature type="transmembrane region" description="Helical" evidence="11">
    <location>
        <begin position="129"/>
        <end position="152"/>
    </location>
</feature>
<evidence type="ECO:0000313" key="12">
    <source>
        <dbReference type="EMBL" id="ABG04644.1"/>
    </source>
</evidence>
<dbReference type="eggNOG" id="COG1172">
    <property type="taxonomic scope" value="Bacteria"/>
</dbReference>
<comment type="subunit">
    <text evidence="2">The complex is composed of two ATP-binding proteins (LsrA), two transmembrane proteins (LsrC and LsrD) and a solute-binding protein (LsrB).</text>
</comment>
<keyword evidence="3" id="KW-0813">Transport</keyword>
<evidence type="ECO:0000256" key="2">
    <source>
        <dbReference type="ARBA" id="ARBA00011262"/>
    </source>
</evidence>
<organism evidence="12 13">
    <name type="scientific">Rubrobacter xylanophilus (strain DSM 9941 / JCM 11954 / NBRC 16129 / PRD-1)</name>
    <dbReference type="NCBI Taxonomy" id="266117"/>
    <lineage>
        <taxon>Bacteria</taxon>
        <taxon>Bacillati</taxon>
        <taxon>Actinomycetota</taxon>
        <taxon>Rubrobacteria</taxon>
        <taxon>Rubrobacterales</taxon>
        <taxon>Rubrobacteraceae</taxon>
        <taxon>Rubrobacter</taxon>
    </lineage>
</organism>
<dbReference type="CDD" id="cd06579">
    <property type="entry name" value="TM_PBP1_transp_AraH_like"/>
    <property type="match status" value="1"/>
</dbReference>
<comment type="subcellular location">
    <subcellularLocation>
        <location evidence="1">Cell membrane</location>
        <topology evidence="1">Multi-pass membrane protein</topology>
    </subcellularLocation>
</comment>
<evidence type="ECO:0000256" key="4">
    <source>
        <dbReference type="ARBA" id="ARBA00022475"/>
    </source>
</evidence>
<dbReference type="GO" id="GO:0022857">
    <property type="term" value="F:transmembrane transporter activity"/>
    <property type="evidence" value="ECO:0007669"/>
    <property type="project" value="InterPro"/>
</dbReference>
<evidence type="ECO:0000256" key="7">
    <source>
        <dbReference type="ARBA" id="ARBA00022989"/>
    </source>
</evidence>
<evidence type="ECO:0000256" key="3">
    <source>
        <dbReference type="ARBA" id="ARBA00022448"/>
    </source>
</evidence>
<keyword evidence="5" id="KW-0997">Cell inner membrane</keyword>
<evidence type="ECO:0000256" key="11">
    <source>
        <dbReference type="SAM" id="Phobius"/>
    </source>
</evidence>
<feature type="transmembrane region" description="Helical" evidence="11">
    <location>
        <begin position="105"/>
        <end position="123"/>
    </location>
</feature>
<evidence type="ECO:0000256" key="8">
    <source>
        <dbReference type="ARBA" id="ARBA00023136"/>
    </source>
</evidence>
<dbReference type="KEGG" id="rxy:Rxyl_1683"/>
<dbReference type="STRING" id="266117.Rxyl_1683"/>
<dbReference type="Proteomes" id="UP000006637">
    <property type="component" value="Chromosome"/>
</dbReference>
<dbReference type="PhylomeDB" id="Q1AVD4"/>
<feature type="transmembrane region" description="Helical" evidence="11">
    <location>
        <begin position="164"/>
        <end position="187"/>
    </location>
</feature>
<proteinExistence type="predicted"/>
<keyword evidence="8 11" id="KW-0472">Membrane</keyword>
<dbReference type="RefSeq" id="WP_011564661.1">
    <property type="nucleotide sequence ID" value="NC_008148.1"/>
</dbReference>
<dbReference type="Pfam" id="PF02653">
    <property type="entry name" value="BPD_transp_2"/>
    <property type="match status" value="1"/>
</dbReference>
<keyword evidence="7 11" id="KW-1133">Transmembrane helix</keyword>
<dbReference type="GO" id="GO:0005886">
    <property type="term" value="C:plasma membrane"/>
    <property type="evidence" value="ECO:0007669"/>
    <property type="project" value="UniProtKB-SubCell"/>
</dbReference>
<keyword evidence="13" id="KW-1185">Reference proteome</keyword>
<reference evidence="12 13" key="1">
    <citation type="submission" date="2006-06" db="EMBL/GenBank/DDBJ databases">
        <title>Complete sequence of Rubrobacter xylanophilus DSM 9941.</title>
        <authorList>
            <consortium name="US DOE Joint Genome Institute"/>
            <person name="Copeland A."/>
            <person name="Lucas S."/>
            <person name="Lapidus A."/>
            <person name="Barry K."/>
            <person name="Detter J.C."/>
            <person name="Glavina del Rio T."/>
            <person name="Hammon N."/>
            <person name="Israni S."/>
            <person name="Dalin E."/>
            <person name="Tice H."/>
            <person name="Pitluck S."/>
            <person name="Munk A.C."/>
            <person name="Brettin T."/>
            <person name="Bruce D."/>
            <person name="Han C."/>
            <person name="Tapia R."/>
            <person name="Gilna P."/>
            <person name="Schmutz J."/>
            <person name="Larimer F."/>
            <person name="Land M."/>
            <person name="Hauser L."/>
            <person name="Kyrpides N."/>
            <person name="Lykidis A."/>
            <person name="da Costa M.S."/>
            <person name="Rainey F.A."/>
            <person name="Empadinhas N."/>
            <person name="Jolivet E."/>
            <person name="Battista J.R."/>
            <person name="Richardson P."/>
        </authorList>
    </citation>
    <scope>NUCLEOTIDE SEQUENCE [LARGE SCALE GENOMIC DNA]</scope>
    <source>
        <strain evidence="13">DSM 9941 / NBRC 16129 / PRD-1</strain>
    </source>
</reference>
<evidence type="ECO:0000256" key="5">
    <source>
        <dbReference type="ARBA" id="ARBA00022519"/>
    </source>
</evidence>
<feature type="transmembrane region" description="Helical" evidence="11">
    <location>
        <begin position="53"/>
        <end position="73"/>
    </location>
</feature>
<evidence type="ECO:0000256" key="6">
    <source>
        <dbReference type="ARBA" id="ARBA00022692"/>
    </source>
</evidence>
<feature type="transmembrane region" description="Helical" evidence="11">
    <location>
        <begin position="222"/>
        <end position="241"/>
    </location>
</feature>
<feature type="transmembrane region" description="Helical" evidence="11">
    <location>
        <begin position="79"/>
        <end position="98"/>
    </location>
</feature>
<evidence type="ECO:0000256" key="1">
    <source>
        <dbReference type="ARBA" id="ARBA00004651"/>
    </source>
</evidence>
<dbReference type="PANTHER" id="PTHR32196:SF29">
    <property type="entry name" value="AUTOINDUCER 2 IMPORT SYSTEM PERMEASE PROTEIN LSRC"/>
    <property type="match status" value="1"/>
</dbReference>
<feature type="transmembrane region" description="Helical" evidence="11">
    <location>
        <begin position="277"/>
        <end position="296"/>
    </location>
</feature>
<dbReference type="AlphaFoldDB" id="Q1AVD4"/>
<name>Q1AVD4_RUBXD</name>
<evidence type="ECO:0000256" key="10">
    <source>
        <dbReference type="ARBA" id="ARBA00039382"/>
    </source>
</evidence>
<protein>
    <recommendedName>
        <fullName evidence="10">Autoinducer 2 import system permease protein LsrC</fullName>
    </recommendedName>
</protein>
<dbReference type="PANTHER" id="PTHR32196">
    <property type="entry name" value="ABC TRANSPORTER PERMEASE PROTEIN YPHD-RELATED-RELATED"/>
    <property type="match status" value="1"/>
</dbReference>
<evidence type="ECO:0000256" key="9">
    <source>
        <dbReference type="ARBA" id="ARBA00025439"/>
    </source>
</evidence>
<dbReference type="OrthoDB" id="9808136at2"/>
<sequence>MSGAAAAAGEGRAGLLRRFLARPEAPALVFLAVLVAVFSAVADGFLRASNLEGILAQVAVVGVIALAVNQVILAGEIDISMGSMLGLCAIVAGTVAVATGKLLPTLLAGVAVGAAAGAVNGLLVTLGRIPAIIVTLGMLYALRGVILLITGGDWITGIPREARVLGLGSLFGVGAPVLVLFACYVLMELVHRHSGWGRDVLAVGGNRSAARLAGIPVDRVRFWAFVLVGVAVGIASVIYIGRAGSVQTNTGAGLELRVIAAVVIGGTSIAGGRGSPLAALTGAVLIGVILNGLVLLDVPGVWQDAVLGSLILLAVATDVLRRRLIGEKT</sequence>
<keyword evidence="4" id="KW-1003">Cell membrane</keyword>
<dbReference type="EMBL" id="CP000386">
    <property type="protein sequence ID" value="ABG04644.1"/>
    <property type="molecule type" value="Genomic_DNA"/>
</dbReference>
<accession>Q1AVD4</accession>
<gene>
    <name evidence="12" type="ordered locus">Rxyl_1683</name>
</gene>
<dbReference type="InterPro" id="IPR001851">
    <property type="entry name" value="ABC_transp_permease"/>
</dbReference>
<feature type="transmembrane region" description="Helical" evidence="11">
    <location>
        <begin position="25"/>
        <end position="46"/>
    </location>
</feature>